<dbReference type="PROSITE" id="PS52016">
    <property type="entry name" value="TONB_DEPENDENT_REC_3"/>
    <property type="match status" value="1"/>
</dbReference>
<dbReference type="RefSeq" id="WP_237874085.1">
    <property type="nucleotide sequence ID" value="NZ_JAKLTR010000010.1"/>
</dbReference>
<evidence type="ECO:0000259" key="10">
    <source>
        <dbReference type="Pfam" id="PF07715"/>
    </source>
</evidence>
<evidence type="ECO:0000256" key="7">
    <source>
        <dbReference type="ARBA" id="ARBA00023237"/>
    </source>
</evidence>
<comment type="subcellular location">
    <subcellularLocation>
        <location evidence="1 8">Cell outer membrane</location>
        <topology evidence="1 8">Multi-pass membrane protein</topology>
    </subcellularLocation>
</comment>
<keyword evidence="2 8" id="KW-0813">Transport</keyword>
<dbReference type="Proteomes" id="UP001165367">
    <property type="component" value="Unassembled WGS sequence"/>
</dbReference>
<feature type="chain" id="PRO_5046073419" evidence="9">
    <location>
        <begin position="20"/>
        <end position="1020"/>
    </location>
</feature>
<dbReference type="InterPro" id="IPR008969">
    <property type="entry name" value="CarboxyPept-like_regulatory"/>
</dbReference>
<proteinExistence type="inferred from homology"/>
<dbReference type="InterPro" id="IPR023997">
    <property type="entry name" value="TonB-dep_OMP_SusC/RagA_CS"/>
</dbReference>
<dbReference type="PANTHER" id="PTHR30069:SF29">
    <property type="entry name" value="HEMOGLOBIN AND HEMOGLOBIN-HAPTOGLOBIN-BINDING PROTEIN 1-RELATED"/>
    <property type="match status" value="1"/>
</dbReference>
<dbReference type="Pfam" id="PF13715">
    <property type="entry name" value="CarbopepD_reg_2"/>
    <property type="match status" value="1"/>
</dbReference>
<evidence type="ECO:0000256" key="6">
    <source>
        <dbReference type="ARBA" id="ARBA00023136"/>
    </source>
</evidence>
<keyword evidence="7 8" id="KW-0998">Cell outer membrane</keyword>
<evidence type="ECO:0000256" key="9">
    <source>
        <dbReference type="SAM" id="SignalP"/>
    </source>
</evidence>
<dbReference type="InterPro" id="IPR036942">
    <property type="entry name" value="Beta-barrel_TonB_sf"/>
</dbReference>
<dbReference type="PANTHER" id="PTHR30069">
    <property type="entry name" value="TONB-DEPENDENT OUTER MEMBRANE RECEPTOR"/>
    <property type="match status" value="1"/>
</dbReference>
<organism evidence="11 12">
    <name type="scientific">Terrimonas ginsenosidimutans</name>
    <dbReference type="NCBI Taxonomy" id="2908004"/>
    <lineage>
        <taxon>Bacteria</taxon>
        <taxon>Pseudomonadati</taxon>
        <taxon>Bacteroidota</taxon>
        <taxon>Chitinophagia</taxon>
        <taxon>Chitinophagales</taxon>
        <taxon>Chitinophagaceae</taxon>
        <taxon>Terrimonas</taxon>
    </lineage>
</organism>
<comment type="caution">
    <text evidence="11">The sequence shown here is derived from an EMBL/GenBank/DDBJ whole genome shotgun (WGS) entry which is preliminary data.</text>
</comment>
<keyword evidence="6 8" id="KW-0472">Membrane</keyword>
<dbReference type="EMBL" id="JAKLTR010000010">
    <property type="protein sequence ID" value="MCG2615834.1"/>
    <property type="molecule type" value="Genomic_DNA"/>
</dbReference>
<dbReference type="NCBIfam" id="TIGR04056">
    <property type="entry name" value="OMP_RagA_SusC"/>
    <property type="match status" value="1"/>
</dbReference>
<keyword evidence="11" id="KW-0675">Receptor</keyword>
<accession>A0ABS9KU86</accession>
<keyword evidence="4 8" id="KW-0812">Transmembrane</keyword>
<comment type="similarity">
    <text evidence="8">Belongs to the TonB-dependent receptor family.</text>
</comment>
<feature type="domain" description="TonB-dependent receptor plug" evidence="10">
    <location>
        <begin position="112"/>
        <end position="230"/>
    </location>
</feature>
<dbReference type="Gene3D" id="2.40.170.20">
    <property type="entry name" value="TonB-dependent receptor, beta-barrel domain"/>
    <property type="match status" value="1"/>
</dbReference>
<evidence type="ECO:0000313" key="11">
    <source>
        <dbReference type="EMBL" id="MCG2615834.1"/>
    </source>
</evidence>
<dbReference type="SUPFAM" id="SSF56935">
    <property type="entry name" value="Porins"/>
    <property type="match status" value="1"/>
</dbReference>
<keyword evidence="5 9" id="KW-0732">Signal</keyword>
<dbReference type="InterPro" id="IPR012910">
    <property type="entry name" value="Plug_dom"/>
</dbReference>
<reference evidence="11" key="1">
    <citation type="submission" date="2022-01" db="EMBL/GenBank/DDBJ databases">
        <authorList>
            <person name="Jo J.-H."/>
            <person name="Im W.-T."/>
        </authorList>
    </citation>
    <scope>NUCLEOTIDE SEQUENCE</scope>
    <source>
        <strain evidence="11">NA20</strain>
    </source>
</reference>
<dbReference type="InterPro" id="IPR037066">
    <property type="entry name" value="Plug_dom_sf"/>
</dbReference>
<dbReference type="InterPro" id="IPR023996">
    <property type="entry name" value="TonB-dep_OMP_SusC/RagA"/>
</dbReference>
<feature type="signal peptide" evidence="9">
    <location>
        <begin position="1"/>
        <end position="19"/>
    </location>
</feature>
<dbReference type="SUPFAM" id="SSF49464">
    <property type="entry name" value="Carboxypeptidase regulatory domain-like"/>
    <property type="match status" value="1"/>
</dbReference>
<protein>
    <submittedName>
        <fullName evidence="11">TonB-dependent receptor</fullName>
    </submittedName>
</protein>
<gene>
    <name evidence="11" type="ORF">LZZ85_16180</name>
</gene>
<dbReference type="Gene3D" id="2.170.130.10">
    <property type="entry name" value="TonB-dependent receptor, plug domain"/>
    <property type="match status" value="1"/>
</dbReference>
<evidence type="ECO:0000256" key="8">
    <source>
        <dbReference type="PROSITE-ProRule" id="PRU01360"/>
    </source>
</evidence>
<keyword evidence="12" id="KW-1185">Reference proteome</keyword>
<dbReference type="Pfam" id="PF07715">
    <property type="entry name" value="Plug"/>
    <property type="match status" value="1"/>
</dbReference>
<evidence type="ECO:0000256" key="3">
    <source>
        <dbReference type="ARBA" id="ARBA00022452"/>
    </source>
</evidence>
<evidence type="ECO:0000256" key="4">
    <source>
        <dbReference type="ARBA" id="ARBA00022692"/>
    </source>
</evidence>
<evidence type="ECO:0000256" key="5">
    <source>
        <dbReference type="ARBA" id="ARBA00022729"/>
    </source>
</evidence>
<dbReference type="InterPro" id="IPR039426">
    <property type="entry name" value="TonB-dep_rcpt-like"/>
</dbReference>
<dbReference type="NCBIfam" id="TIGR04057">
    <property type="entry name" value="SusC_RagA_signa"/>
    <property type="match status" value="1"/>
</dbReference>
<sequence>MRKVLLLCLFLASMSSLLAQDRTVKGRVTNEKGEAVSSASVRIKNTKAGTVTGSDGSFSIIANDKTILIISSLGFESNEVTVGSQTEINIELKATAGNLGEVVVVGYQQLRKANLTGAVARVDGKEVANRPVMSFDQALTGKAAGVQVNTSSGLVGDNVLIRIRGAASISSGSQPLIVIDGVPVTQGNDQQLYNPVNTLADINPNDIESVEVLKDASAAAIYGSRGSAGVLLITTKKGKSGTATVSYDGYTGFSNASRMMKVLDGEQYNTVINKLATNSGSPPYAAYGDYDGDGQPDAYSTNWQDELYRNGGTQNHQVGISGGSGKTTYYGSIGYNDFKNYIMVNRLRRSSARLNLTTQATNWLETGIKMQYSQTNSFGLGSGTGGSLSGVPFGPLTAYPNVPVYNDDGSYYIGNGGNSPLNNTPNPLAVQTLNYDNRDTRRLLGTIYGEAKIIEGLRFKSQYAVDQLSAYTDQYWDPSVGDGNGSAGIAQTVANEKRIWSWTNTLNYVQKSGDHDFNVLLGTEYTRRNGTGFYALGIGINDVSLRLVDPANYASVNLQNFNTENNGLASYFGGINYGFKSKYIATFNLRADAYSGFGKDNRWGYFPSGAIAWRISKETFMESVSSIADLKLRASYGITGNSNIGDFPALATFIPTQYADIPSSNLSNPGNTSLKWEKTGQLDIGFDMTLRKGLQITFDYYNKETKDLILANPVLATLGFPGNVITQNIGQIRNQGLELSVSAPIFATKNFTWDLNFNTAWNKNKVISTNSNNDDILGGNAIIRPGHNLGAFFLIRWGGVNPDNGLPTFLDKNGERKQYDHSKPAASRWTTVKDGTVTTAVTATDRVLMNDKTPYPKIFGGLSQTLRYRNIDMLVDLQYSFGSYVYNSTLQNLMSFTSTRNKSVHILDAWAKPGDQTDVPRLYFGDNQFAQVSERWLEKGDFVRIRNIQLGYSIPKALLEKVQLTRVRIYAQAQNLFTFTGYKGMDPEANANGNVNLGLGVDFFRPALPRTYTIGVNIGL</sequence>
<evidence type="ECO:0000256" key="2">
    <source>
        <dbReference type="ARBA" id="ARBA00022448"/>
    </source>
</evidence>
<evidence type="ECO:0000313" key="12">
    <source>
        <dbReference type="Proteomes" id="UP001165367"/>
    </source>
</evidence>
<keyword evidence="3 8" id="KW-1134">Transmembrane beta strand</keyword>
<dbReference type="Gene3D" id="2.60.40.1120">
    <property type="entry name" value="Carboxypeptidase-like, regulatory domain"/>
    <property type="match status" value="1"/>
</dbReference>
<evidence type="ECO:0000256" key="1">
    <source>
        <dbReference type="ARBA" id="ARBA00004571"/>
    </source>
</evidence>
<name>A0ABS9KU86_9BACT</name>